<accession>A0A8H2R0Y9</accession>
<name>A0A8H2R0Y9_9FIRM</name>
<dbReference type="AlphaFoldDB" id="A0A8H2R0Y9"/>
<dbReference type="InterPro" id="IPR050570">
    <property type="entry name" value="Cell_wall_metabolism_enzyme"/>
</dbReference>
<dbReference type="Gene3D" id="2.70.70.10">
    <property type="entry name" value="Glucose Permease (Domain IIA)"/>
    <property type="match status" value="1"/>
</dbReference>
<feature type="coiled-coil region" evidence="2">
    <location>
        <begin position="162"/>
        <end position="272"/>
    </location>
</feature>
<evidence type="ECO:0000256" key="2">
    <source>
        <dbReference type="SAM" id="Coils"/>
    </source>
</evidence>
<dbReference type="InterPro" id="IPR011055">
    <property type="entry name" value="Dup_hybrid_motif"/>
</dbReference>
<evidence type="ECO:0000259" key="4">
    <source>
        <dbReference type="Pfam" id="PF01551"/>
    </source>
</evidence>
<dbReference type="EMBL" id="CAACYI010000001">
    <property type="protein sequence ID" value="VFB16138.1"/>
    <property type="molecule type" value="Genomic_DNA"/>
</dbReference>
<evidence type="ECO:0000313" key="6">
    <source>
        <dbReference type="EMBL" id="VFB16138.1"/>
    </source>
</evidence>
<keyword evidence="7" id="KW-1185">Reference proteome</keyword>
<feature type="signal peptide" evidence="3">
    <location>
        <begin position="1"/>
        <end position="27"/>
    </location>
</feature>
<feature type="coiled-coil region" evidence="2">
    <location>
        <begin position="32"/>
        <end position="115"/>
    </location>
</feature>
<dbReference type="GO" id="GO:0004222">
    <property type="term" value="F:metalloendopeptidase activity"/>
    <property type="evidence" value="ECO:0007669"/>
    <property type="project" value="TreeGrafter"/>
</dbReference>
<feature type="domain" description="M23ase beta-sheet core" evidence="4">
    <location>
        <begin position="318"/>
        <end position="412"/>
    </location>
</feature>
<feature type="domain" description="Peptidoglycan hydrolase PcsB coiled-coil" evidence="5">
    <location>
        <begin position="104"/>
        <end position="169"/>
    </location>
</feature>
<organism evidence="6 7">
    <name type="scientific">Urinicoccus massiliensis</name>
    <dbReference type="NCBI Taxonomy" id="1723382"/>
    <lineage>
        <taxon>Bacteria</taxon>
        <taxon>Bacillati</taxon>
        <taxon>Bacillota</taxon>
        <taxon>Tissierellia</taxon>
        <taxon>Tissierellales</taxon>
        <taxon>Peptoniphilaceae</taxon>
        <taxon>Urinicoccus</taxon>
    </lineage>
</organism>
<protein>
    <submittedName>
        <fullName evidence="6">Septal ring factor</fullName>
    </submittedName>
</protein>
<dbReference type="Pfam" id="PF01551">
    <property type="entry name" value="Peptidase_M23"/>
    <property type="match status" value="1"/>
</dbReference>
<dbReference type="Proteomes" id="UP000377798">
    <property type="component" value="Unassembled WGS sequence"/>
</dbReference>
<evidence type="ECO:0000259" key="5">
    <source>
        <dbReference type="Pfam" id="PF24568"/>
    </source>
</evidence>
<dbReference type="InterPro" id="IPR016047">
    <property type="entry name" value="M23ase_b-sheet_dom"/>
</dbReference>
<gene>
    <name evidence="6" type="primary">envC</name>
    <name evidence="6" type="ORF">NCTC13150_00655</name>
</gene>
<feature type="chain" id="PRO_5034135408" evidence="3">
    <location>
        <begin position="28"/>
        <end position="416"/>
    </location>
</feature>
<evidence type="ECO:0000256" key="1">
    <source>
        <dbReference type="ARBA" id="ARBA00022729"/>
    </source>
</evidence>
<dbReference type="SUPFAM" id="SSF51261">
    <property type="entry name" value="Duplicated hybrid motif"/>
    <property type="match status" value="1"/>
</dbReference>
<dbReference type="CDD" id="cd12797">
    <property type="entry name" value="M23_peptidase"/>
    <property type="match status" value="1"/>
</dbReference>
<sequence>MKHKDWLQRGLCSLLILTSLAPGAVYASSKDLQKAQDQKKAIQEQLNKKQSVINSTKAEVSSVAEEIKDLDLSITSASAELFSLMDNIKALEGDIAKAQKELDQAQAELKKFQDAFAQRIKVMYVKGDIGYLDVLLNSQDMESFLTNIELIKSINRQDRKLVAKIKTQVDIIRAKKEELTQKKSALEGQKAQVEEKKRALEEANQAKQNYMVNLKGDLSAYEEDYDEMLKESKQLEARIQKIKNDIQEQKRLAELKRKAQEKANKAKRAGASGRVTELPMASSPYVRSNKSLTWPVPGHSRISSPFGYRIHPVLGTQRFHSGIDIPAPVGTPIVAAKPGIVITASYMGSYGNVVMIDHGDIVTVYGHNSVLKVSVGQQVSAGQVIALAGSTGRSTGPHCHFEVRVGGRPVNPLGFV</sequence>
<proteinExistence type="predicted"/>
<keyword evidence="1 3" id="KW-0732">Signal</keyword>
<evidence type="ECO:0000256" key="3">
    <source>
        <dbReference type="SAM" id="SignalP"/>
    </source>
</evidence>
<keyword evidence="2" id="KW-0175">Coiled coil</keyword>
<comment type="caution">
    <text evidence="6">The sequence shown here is derived from an EMBL/GenBank/DDBJ whole genome shotgun (WGS) entry which is preliminary data.</text>
</comment>
<dbReference type="Pfam" id="PF24568">
    <property type="entry name" value="CC_PcsB"/>
    <property type="match status" value="1"/>
</dbReference>
<evidence type="ECO:0000313" key="7">
    <source>
        <dbReference type="Proteomes" id="UP000377798"/>
    </source>
</evidence>
<dbReference type="InterPro" id="IPR057309">
    <property type="entry name" value="PcsB_CC"/>
</dbReference>
<dbReference type="PANTHER" id="PTHR21666:SF270">
    <property type="entry name" value="MUREIN HYDROLASE ACTIVATOR ENVC"/>
    <property type="match status" value="1"/>
</dbReference>
<dbReference type="Gene3D" id="6.10.250.3150">
    <property type="match status" value="1"/>
</dbReference>
<dbReference type="PANTHER" id="PTHR21666">
    <property type="entry name" value="PEPTIDASE-RELATED"/>
    <property type="match status" value="1"/>
</dbReference>
<reference evidence="6 7" key="1">
    <citation type="submission" date="2019-02" db="EMBL/GenBank/DDBJ databases">
        <authorList>
            <consortium name="Pathogen Informatics"/>
        </authorList>
    </citation>
    <scope>NUCLEOTIDE SEQUENCE [LARGE SCALE GENOMIC DNA]</scope>
    <source>
        <strain evidence="6 7">3012STDY7089603</strain>
    </source>
</reference>
<dbReference type="RefSeq" id="WP_131748645.1">
    <property type="nucleotide sequence ID" value="NZ_CAACYI010000001.1"/>
</dbReference>